<name>G1CW77_TIGCA</name>
<protein>
    <submittedName>
        <fullName evidence="2">ADP-ribosylation factor-like protein 6-interacting protein 1</fullName>
    </submittedName>
</protein>
<sequence length="149" mass="16967">MLDQTQVKSGLSNWKEAVILVDSFLGWEKDFYPGILAGVLILKFLLIWYWDPTLLSFLAVTGIWLSILDYLGPKVLAQVFKPENWTHEKETKYEAVCENIVSGLTKCTAAFKMCHEAKEKKPVVHFAATVTSLLVLSWIGNRINNFFLL</sequence>
<dbReference type="InterPro" id="IPR052114">
    <property type="entry name" value="ER_autophagy_membrane_reg"/>
</dbReference>
<dbReference type="GO" id="GO:0016020">
    <property type="term" value="C:membrane"/>
    <property type="evidence" value="ECO:0007669"/>
    <property type="project" value="TreeGrafter"/>
</dbReference>
<keyword evidence="1" id="KW-0812">Transmembrane</keyword>
<dbReference type="PANTHER" id="PTHR20952:SF0">
    <property type="entry name" value="ADP-RIBOSYLATION FACTOR-LIKE PROTEIN 6-INTERACTING PROTEIN 1"/>
    <property type="match status" value="1"/>
</dbReference>
<feature type="transmembrane region" description="Helical" evidence="1">
    <location>
        <begin position="122"/>
        <end position="140"/>
    </location>
</feature>
<organism evidence="2">
    <name type="scientific">Tigriopus californicus</name>
    <name type="common">Marine copepod</name>
    <dbReference type="NCBI Taxonomy" id="6832"/>
    <lineage>
        <taxon>Eukaryota</taxon>
        <taxon>Metazoa</taxon>
        <taxon>Ecdysozoa</taxon>
        <taxon>Arthropoda</taxon>
        <taxon>Crustacea</taxon>
        <taxon>Multicrustacea</taxon>
        <taxon>Hexanauplia</taxon>
        <taxon>Copepoda</taxon>
        <taxon>Harpacticoida</taxon>
        <taxon>Harpacticidae</taxon>
        <taxon>Tigriopus</taxon>
    </lineage>
</organism>
<keyword evidence="1" id="KW-1133">Transmembrane helix</keyword>
<dbReference type="PANTHER" id="PTHR20952">
    <property type="entry name" value="ADP-RIBOSYLATION-LIKE FACTOR 6-INTERACTING PROTEIN"/>
    <property type="match status" value="1"/>
</dbReference>
<accession>G1CW77</accession>
<reference evidence="2" key="1">
    <citation type="journal article" date="2011" name="BMC Genet.">
        <title>Interpopulation hybridization results in widespread viability selection across the genome in Tigriopus californicus.</title>
        <authorList>
            <person name="Pritchard V.L."/>
            <person name="Dimond L."/>
            <person name="Harrison J.S."/>
            <person name="Velazquez C.C."/>
            <person name="Zieba J.T."/>
            <person name="Burton R.S."/>
            <person name="Edmands S."/>
        </authorList>
    </citation>
    <scope>NUCLEOTIDE SEQUENCE</scope>
</reference>
<feature type="non-terminal residue" evidence="2">
    <location>
        <position position="1"/>
    </location>
</feature>
<evidence type="ECO:0000256" key="1">
    <source>
        <dbReference type="SAM" id="Phobius"/>
    </source>
</evidence>
<keyword evidence="1" id="KW-0472">Membrane</keyword>
<feature type="transmembrane region" description="Helical" evidence="1">
    <location>
        <begin position="55"/>
        <end position="72"/>
    </location>
</feature>
<proteinExistence type="predicted"/>
<feature type="non-terminal residue" evidence="2">
    <location>
        <position position="149"/>
    </location>
</feature>
<dbReference type="AlphaFoldDB" id="G1CW77"/>
<dbReference type="EMBL" id="JF928242">
    <property type="protein sequence ID" value="AEK11937.1"/>
    <property type="molecule type" value="Genomic_DNA"/>
</dbReference>
<evidence type="ECO:0000313" key="2">
    <source>
        <dbReference type="EMBL" id="AEK11937.1"/>
    </source>
</evidence>